<evidence type="ECO:0000313" key="1">
    <source>
        <dbReference type="EMBL" id="KAJ9150776.1"/>
    </source>
</evidence>
<evidence type="ECO:0000313" key="2">
    <source>
        <dbReference type="Proteomes" id="UP001174694"/>
    </source>
</evidence>
<organism evidence="1 2">
    <name type="scientific">Pleurostoma richardsiae</name>
    <dbReference type="NCBI Taxonomy" id="41990"/>
    <lineage>
        <taxon>Eukaryota</taxon>
        <taxon>Fungi</taxon>
        <taxon>Dikarya</taxon>
        <taxon>Ascomycota</taxon>
        <taxon>Pezizomycotina</taxon>
        <taxon>Sordariomycetes</taxon>
        <taxon>Sordariomycetidae</taxon>
        <taxon>Calosphaeriales</taxon>
        <taxon>Pleurostomataceae</taxon>
        <taxon>Pleurostoma</taxon>
    </lineage>
</organism>
<dbReference type="Proteomes" id="UP001174694">
    <property type="component" value="Unassembled WGS sequence"/>
</dbReference>
<reference evidence="1" key="1">
    <citation type="submission" date="2022-07" db="EMBL/GenBank/DDBJ databases">
        <title>Fungi with potential for degradation of polypropylene.</title>
        <authorList>
            <person name="Gostincar C."/>
        </authorList>
    </citation>
    <scope>NUCLEOTIDE SEQUENCE</scope>
    <source>
        <strain evidence="1">EXF-13308</strain>
    </source>
</reference>
<name>A0AA38RJ99_9PEZI</name>
<evidence type="ECO:0008006" key="3">
    <source>
        <dbReference type="Google" id="ProtNLM"/>
    </source>
</evidence>
<keyword evidence="2" id="KW-1185">Reference proteome</keyword>
<dbReference type="AlphaFoldDB" id="A0AA38RJ99"/>
<proteinExistence type="predicted"/>
<dbReference type="InterPro" id="IPR022025">
    <property type="entry name" value="Amidoligase_2"/>
</dbReference>
<gene>
    <name evidence="1" type="ORF">NKR23_g3495</name>
</gene>
<protein>
    <recommendedName>
        <fullName evidence="3">Amidoligase enzyme-domain-containing protein</fullName>
    </recommendedName>
</protein>
<accession>A0AA38RJ99</accession>
<sequence length="368" mass="38106">MSSTSSLQFGVEIELLIGSRKKSHSSWKSLAKELSKRLSKAGIANHVNEGNDKSPEQYREWSIVQEVTIPSQPGKGLWGLELVSPVYPAAWYWATDLETIFSTLRGSFALAPSQHCSTHVHVSGSPFPLSAFDLAALAKAALYYEPALDALVPAGRRASAAYWCQSNRSNPALAHYPSLADCLTGIDAAVAYATGRAGADSPSSASSSSSGYYPPAGSSSSAAATSSSATAVAEDAAAVRAVVEAMNLFPASSPYGRAHGKKHDFVRGKVYKWDFTGMLAPPEGGGRGTVEFRQAPGSASAEEAKGWVTLALALVAGVVADAAGGDVLAAAEGGAALEELWGVLGRGADALGWEGLGAAEGIFARREA</sequence>
<dbReference type="Pfam" id="PF12224">
    <property type="entry name" value="Amidoligase_2"/>
    <property type="match status" value="1"/>
</dbReference>
<dbReference type="EMBL" id="JANBVO010000007">
    <property type="protein sequence ID" value="KAJ9150776.1"/>
    <property type="molecule type" value="Genomic_DNA"/>
</dbReference>
<dbReference type="PANTHER" id="PTHR36847">
    <property type="entry name" value="AMIDOLIGASE ENZYME"/>
    <property type="match status" value="1"/>
</dbReference>
<comment type="caution">
    <text evidence="1">The sequence shown here is derived from an EMBL/GenBank/DDBJ whole genome shotgun (WGS) entry which is preliminary data.</text>
</comment>
<dbReference type="PANTHER" id="PTHR36847:SF1">
    <property type="entry name" value="AMIDOLIGASE ENZYME"/>
    <property type="match status" value="1"/>
</dbReference>